<sequence length="587" mass="63911">MFQPLENGIHFWLPGYFYAAQHGISEHVGSGSSVGLVPEKTPEPEAGISGQRQCILGVGYHLNILLLLPAASARKAVVDLGYTQYQGHELSNGIVQWLGMRYAAPPVGQLRFAAPQDPLPTKSVQEANKHGPICIPTGEHPVGSSKSEDCLFIDVYAPRNASNLPVFFWIQGGGFNSNSNANYNGTGLIEASGSEIIVVTFNYRVGPYGFLAATEVQNGGSLNNGLKDQIKALKWVQKHISKFGGNPNHVVLGGDSAGAASITLLLSAYGGRNDGLFHAAAAESQSFATMLTLAESQFAYNNLVIRTGCASENDTLACLRNLDTASLQRQNFNTPLPGAQEAPLYMYGPTIDEDLVPDYTYRLFHQGKFIKVPVIFGDDTNEGTLFVPKDVASVSEADKFLQNQFPKIQLHHLAKINELYLQGNQTQSFPNASVWWRPASNAYGEMRYICPGIDMSTVYENAGVKSWNYHYAVEDEAAQASGTGVSHTVEVNAIWGPEYTNGGAPPSYTTTNAPIVPVMQGYWTSFIKTFNPNTHRYPGSPEWRTWGDGGGYSRIFIKTNETKMESVPIDQRQRCGYLTSIGTALGQ</sequence>
<keyword evidence="2 3" id="KW-0378">Hydrolase</keyword>
<dbReference type="FunFam" id="3.40.50.1820:FF:000316">
    <property type="entry name" value="Carboxylic ester hydrolase"/>
    <property type="match status" value="1"/>
</dbReference>
<proteinExistence type="inferred from homology"/>
<keyword evidence="6" id="KW-1185">Reference proteome</keyword>
<dbReference type="InterPro" id="IPR019826">
    <property type="entry name" value="Carboxylesterase_B_AS"/>
</dbReference>
<comment type="caution">
    <text evidence="5">The sequence shown here is derived from an EMBL/GenBank/DDBJ whole genome shotgun (WGS) entry which is preliminary data.</text>
</comment>
<evidence type="ECO:0000259" key="4">
    <source>
        <dbReference type="Pfam" id="PF00135"/>
    </source>
</evidence>
<protein>
    <recommendedName>
        <fullName evidence="3">Carboxylic ester hydrolase</fullName>
        <ecNumber evidence="3">3.1.1.-</ecNumber>
    </recommendedName>
</protein>
<organism evidence="5 6">
    <name type="scientific">Aspergillus fumigatiaffinis</name>
    <dbReference type="NCBI Taxonomy" id="340414"/>
    <lineage>
        <taxon>Eukaryota</taxon>
        <taxon>Fungi</taxon>
        <taxon>Dikarya</taxon>
        <taxon>Ascomycota</taxon>
        <taxon>Pezizomycotina</taxon>
        <taxon>Eurotiomycetes</taxon>
        <taxon>Eurotiomycetidae</taxon>
        <taxon>Eurotiales</taxon>
        <taxon>Aspergillaceae</taxon>
        <taxon>Aspergillus</taxon>
        <taxon>Aspergillus subgen. Fumigati</taxon>
    </lineage>
</organism>
<reference evidence="5" key="1">
    <citation type="journal article" date="2020" name="bioRxiv">
        <title>Genomic and phenotypic heterogeneity of clinical isolates of the human pathogens Aspergillus fumigatus, Aspergillus lentulus and Aspergillus fumigatiaffinis.</title>
        <authorList>
            <person name="dos Santos R.A.C."/>
            <person name="Steenwyk J.L."/>
            <person name="Rivero-Menendez O."/>
            <person name="Mead M.E."/>
            <person name="Silva L.P."/>
            <person name="Bastos R.W."/>
            <person name="Alastruey-Izquierdo A."/>
            <person name="Goldman G.H."/>
            <person name="Rokas A."/>
        </authorList>
    </citation>
    <scope>NUCLEOTIDE SEQUENCE</scope>
    <source>
        <strain evidence="5">CNM-CM6805</strain>
    </source>
</reference>
<dbReference type="PANTHER" id="PTHR11559">
    <property type="entry name" value="CARBOXYLESTERASE"/>
    <property type="match status" value="1"/>
</dbReference>
<evidence type="ECO:0000256" key="1">
    <source>
        <dbReference type="ARBA" id="ARBA00005964"/>
    </source>
</evidence>
<dbReference type="Proteomes" id="UP000653565">
    <property type="component" value="Unassembled WGS sequence"/>
</dbReference>
<evidence type="ECO:0000313" key="6">
    <source>
        <dbReference type="Proteomes" id="UP000653565"/>
    </source>
</evidence>
<dbReference type="EC" id="3.1.1.-" evidence="3"/>
<dbReference type="InterPro" id="IPR050309">
    <property type="entry name" value="Type-B_Carboxylest/Lipase"/>
</dbReference>
<accession>A0A8H4HEU1</accession>
<feature type="domain" description="Carboxylesterase type B" evidence="4">
    <location>
        <begin position="85"/>
        <end position="548"/>
    </location>
</feature>
<evidence type="ECO:0000256" key="3">
    <source>
        <dbReference type="RuleBase" id="RU361235"/>
    </source>
</evidence>
<dbReference type="OrthoDB" id="408631at2759"/>
<dbReference type="SUPFAM" id="SSF53474">
    <property type="entry name" value="alpha/beta-Hydrolases"/>
    <property type="match status" value="1"/>
</dbReference>
<dbReference type="InterPro" id="IPR029058">
    <property type="entry name" value="AB_hydrolase_fold"/>
</dbReference>
<dbReference type="EMBL" id="JAAAPX010000019">
    <property type="protein sequence ID" value="KAF4241955.1"/>
    <property type="molecule type" value="Genomic_DNA"/>
</dbReference>
<dbReference type="PROSITE" id="PS00122">
    <property type="entry name" value="CARBOXYLESTERASE_B_1"/>
    <property type="match status" value="1"/>
</dbReference>
<dbReference type="InterPro" id="IPR019819">
    <property type="entry name" value="Carboxylesterase_B_CS"/>
</dbReference>
<dbReference type="GO" id="GO:0016787">
    <property type="term" value="F:hydrolase activity"/>
    <property type="evidence" value="ECO:0007669"/>
    <property type="project" value="UniProtKB-KW"/>
</dbReference>
<dbReference type="Gene3D" id="3.40.50.1820">
    <property type="entry name" value="alpha/beta hydrolase"/>
    <property type="match status" value="1"/>
</dbReference>
<reference evidence="5" key="2">
    <citation type="submission" date="2020-04" db="EMBL/GenBank/DDBJ databases">
        <authorList>
            <person name="Santos R.A.C."/>
            <person name="Steenwyk J.L."/>
            <person name="Rivero-Menendez O."/>
            <person name="Mead M.E."/>
            <person name="Silva L.P."/>
            <person name="Bastos R.W."/>
            <person name="Alastruey-Izquierdo A."/>
            <person name="Goldman G.H."/>
            <person name="Rokas A."/>
        </authorList>
    </citation>
    <scope>NUCLEOTIDE SEQUENCE</scope>
    <source>
        <strain evidence="5">CNM-CM6805</strain>
    </source>
</reference>
<dbReference type="Pfam" id="PF00135">
    <property type="entry name" value="COesterase"/>
    <property type="match status" value="1"/>
</dbReference>
<dbReference type="PROSITE" id="PS00941">
    <property type="entry name" value="CARBOXYLESTERASE_B_2"/>
    <property type="match status" value="1"/>
</dbReference>
<evidence type="ECO:0000256" key="2">
    <source>
        <dbReference type="ARBA" id="ARBA00022801"/>
    </source>
</evidence>
<name>A0A8H4HEU1_9EURO</name>
<comment type="similarity">
    <text evidence="1 3">Belongs to the type-B carboxylesterase/lipase family.</text>
</comment>
<evidence type="ECO:0000313" key="5">
    <source>
        <dbReference type="EMBL" id="KAF4241955.1"/>
    </source>
</evidence>
<gene>
    <name evidence="5" type="ORF">CNMCM6805_003492</name>
</gene>
<dbReference type="AlphaFoldDB" id="A0A8H4HEU1"/>
<dbReference type="InterPro" id="IPR002018">
    <property type="entry name" value="CarbesteraseB"/>
</dbReference>